<feature type="compositionally biased region" description="Basic and acidic residues" evidence="1">
    <location>
        <begin position="8"/>
        <end position="18"/>
    </location>
</feature>
<name>A0ABN8ZBM5_RANTA</name>
<protein>
    <submittedName>
        <fullName evidence="2">Uncharacterized protein</fullName>
    </submittedName>
</protein>
<reference evidence="2" key="1">
    <citation type="submission" date="2023-04" db="EMBL/GenBank/DDBJ databases">
        <authorList>
            <consortium name="ELIXIR-Norway"/>
        </authorList>
    </citation>
    <scope>NUCLEOTIDE SEQUENCE [LARGE SCALE GENOMIC DNA]</scope>
</reference>
<evidence type="ECO:0000313" key="2">
    <source>
        <dbReference type="EMBL" id="CAI9170202.1"/>
    </source>
</evidence>
<proteinExistence type="predicted"/>
<evidence type="ECO:0000313" key="3">
    <source>
        <dbReference type="Proteomes" id="UP001176941"/>
    </source>
</evidence>
<keyword evidence="3" id="KW-1185">Reference proteome</keyword>
<sequence length="67" mass="7473">MAEYPPDQDGRGGARDSESLPGTQRGAGTVDNWAVRFGEEPHLLIVCHLNRMFAQDNLICQEQEVDM</sequence>
<evidence type="ECO:0000256" key="1">
    <source>
        <dbReference type="SAM" id="MobiDB-lite"/>
    </source>
</evidence>
<feature type="region of interest" description="Disordered" evidence="1">
    <location>
        <begin position="1"/>
        <end position="30"/>
    </location>
</feature>
<dbReference type="EMBL" id="OX459939">
    <property type="protein sequence ID" value="CAI9170202.1"/>
    <property type="molecule type" value="Genomic_DNA"/>
</dbReference>
<gene>
    <name evidence="2" type="ORF">MRATA1EN1_LOCUS19164</name>
</gene>
<accession>A0ABN8ZBM5</accession>
<organism evidence="2 3">
    <name type="scientific">Rangifer tarandus platyrhynchus</name>
    <name type="common">Svalbard reindeer</name>
    <dbReference type="NCBI Taxonomy" id="3082113"/>
    <lineage>
        <taxon>Eukaryota</taxon>
        <taxon>Metazoa</taxon>
        <taxon>Chordata</taxon>
        <taxon>Craniata</taxon>
        <taxon>Vertebrata</taxon>
        <taxon>Euteleostomi</taxon>
        <taxon>Mammalia</taxon>
        <taxon>Eutheria</taxon>
        <taxon>Laurasiatheria</taxon>
        <taxon>Artiodactyla</taxon>
        <taxon>Ruminantia</taxon>
        <taxon>Pecora</taxon>
        <taxon>Cervidae</taxon>
        <taxon>Odocoileinae</taxon>
        <taxon>Rangifer</taxon>
    </lineage>
</organism>
<dbReference type="Proteomes" id="UP001176941">
    <property type="component" value="Chromosome 3"/>
</dbReference>